<feature type="compositionally biased region" description="Polar residues" evidence="14">
    <location>
        <begin position="79"/>
        <end position="96"/>
    </location>
</feature>
<evidence type="ECO:0000256" key="8">
    <source>
        <dbReference type="ARBA" id="ARBA00022840"/>
    </source>
</evidence>
<evidence type="ECO:0000256" key="12">
    <source>
        <dbReference type="ARBA" id="ARBA00030436"/>
    </source>
</evidence>
<name>A0A5K6W8E7_9MONO</name>
<feature type="region of interest" description="Disordered" evidence="14">
    <location>
        <begin position="39"/>
        <end position="103"/>
    </location>
</feature>
<evidence type="ECO:0000256" key="6">
    <source>
        <dbReference type="ARBA" id="ARBA00022695"/>
    </source>
</evidence>
<dbReference type="InterPro" id="IPR014023">
    <property type="entry name" value="Mononeg_RNA_pol_cat"/>
</dbReference>
<organism evidence="16">
    <name type="scientific">Bat paramyxovirus</name>
    <dbReference type="NCBI Taxonomy" id="1300978"/>
    <lineage>
        <taxon>Viruses</taxon>
        <taxon>Riboviria</taxon>
        <taxon>Orthornavirae</taxon>
        <taxon>Negarnaviricota</taxon>
        <taxon>Haploviricotina</taxon>
        <taxon>Monjiviricetes</taxon>
        <taxon>Mononegavirales</taxon>
        <taxon>Paramyxoviridae</taxon>
        <taxon>Orthoparamyxovirinae</taxon>
        <taxon>Parajeilongvirus</taxon>
        <taxon>Parajeilongvirus hainanense</taxon>
        <taxon>Jeilongvirus murinae</taxon>
    </lineage>
</organism>
<keyword evidence="6" id="KW-0548">Nucleotidyltransferase</keyword>
<evidence type="ECO:0000313" key="16">
    <source>
        <dbReference type="EMBL" id="AYM47520.1"/>
    </source>
</evidence>
<dbReference type="GO" id="GO:0004482">
    <property type="term" value="F:mRNA 5'-cap (guanine-N7-)-methyltransferase activity"/>
    <property type="evidence" value="ECO:0007669"/>
    <property type="project" value="InterPro"/>
</dbReference>
<evidence type="ECO:0000256" key="10">
    <source>
        <dbReference type="ARBA" id="ARBA00023042"/>
    </source>
</evidence>
<evidence type="ECO:0000256" key="3">
    <source>
        <dbReference type="ARBA" id="ARBA00022664"/>
    </source>
</evidence>
<keyword evidence="4" id="KW-0808">Transferase</keyword>
<dbReference type="EMBL" id="MG203876">
    <property type="protein sequence ID" value="AYM47520.1"/>
    <property type="molecule type" value="Viral_cRNA"/>
</dbReference>
<keyword evidence="10" id="KW-0506">mRNA capping</keyword>
<protein>
    <recommendedName>
        <fullName evidence="1">RNA-directed RNA polymerase</fullName>
        <ecNumber evidence="1">2.7.7.48</ecNumber>
    </recommendedName>
    <alternativeName>
        <fullName evidence="13">Replicase</fullName>
    </alternativeName>
    <alternativeName>
        <fullName evidence="12">Transcriptase</fullName>
    </alternativeName>
</protein>
<feature type="region of interest" description="Disordered" evidence="14">
    <location>
        <begin position="213"/>
        <end position="236"/>
    </location>
</feature>
<evidence type="ECO:0000256" key="13">
    <source>
        <dbReference type="ARBA" id="ARBA00031012"/>
    </source>
</evidence>
<dbReference type="Gene3D" id="6.10.250.2490">
    <property type="match status" value="1"/>
</dbReference>
<evidence type="ECO:0000256" key="2">
    <source>
        <dbReference type="ARBA" id="ARBA00022484"/>
    </source>
</evidence>
<keyword evidence="3" id="KW-0507">mRNA processing</keyword>
<dbReference type="GO" id="GO:0005524">
    <property type="term" value="F:ATP binding"/>
    <property type="evidence" value="ECO:0007669"/>
    <property type="project" value="UniProtKB-KW"/>
</dbReference>
<evidence type="ECO:0000256" key="1">
    <source>
        <dbReference type="ARBA" id="ARBA00012494"/>
    </source>
</evidence>
<keyword evidence="7" id="KW-0547">Nucleotide-binding</keyword>
<feature type="compositionally biased region" description="Basic and acidic residues" evidence="14">
    <location>
        <begin position="152"/>
        <end position="180"/>
    </location>
</feature>
<evidence type="ECO:0000256" key="5">
    <source>
        <dbReference type="ARBA" id="ARBA00022691"/>
    </source>
</evidence>
<reference evidence="16" key="1">
    <citation type="submission" date="2017-10" db="EMBL/GenBank/DDBJ databases">
        <title>Whole Genome Sequence of Bat paramyxovirus highlights the Rodentia origin of Morbilli- and Morbilli-Related viruses.</title>
        <authorList>
            <person name="Pascalis H."/>
            <person name="Melade J."/>
            <person name="Piorkowski G."/>
            <person name="Turpin M."/>
            <person name="Temmam S."/>
            <person name="Ghawar W."/>
            <person name="Goodman S.M."/>
            <person name="Mavingui P."/>
            <person name="de Lamballerie X.N."/>
            <person name="Dellagi K."/>
        </authorList>
    </citation>
    <scope>NUCLEOTIDE SEQUENCE</scope>
    <source>
        <strain evidence="16">Bat-PV-16723</strain>
    </source>
</reference>
<accession>A0A5K6W8E7</accession>
<gene>
    <name evidence="16" type="primary">L</name>
</gene>
<proteinExistence type="predicted"/>
<feature type="domain" description="RdRp catalytic" evidence="15">
    <location>
        <begin position="223"/>
        <end position="537"/>
    </location>
</feature>
<evidence type="ECO:0000256" key="4">
    <source>
        <dbReference type="ARBA" id="ARBA00022679"/>
    </source>
</evidence>
<keyword evidence="5" id="KW-0949">S-adenosyl-L-methionine</keyword>
<sequence>MQKQQRSLKFQMNPTDKLAQSIDNGLAIAEFIQENRSNISAKSGRIGITKGDINSAPVGEKGDKKKSSESNIGQKRKFASTSKSTEGKSSQNNGPSDDNEGTIHGVRLNESIFIGPGNDHVGYVRDLADPTSREQLEATQDLLNDEGRSFFDTEGKEESEESNEHAGDHVEHDGRDDRSGDNQNAEADNQGPRPESNSSIGLTTQEVLNQVMEETNPVPKRRLRSAGSIQTSRKGKRTPLINAQLEFRNHLLANGLPLDKFNHIPYPSGNKELFRMTDSQLTQKIQLLMKLANSCYSKISPRLVLLKQHVEESLGLFIKTKKKTQTDIYTENSITNLHRKMEGSQWYLPFLFWLSLKTDMRQVIKQNAHYRRRDYTNIVDYDLTKFYIQLNRNLLLIYEKRSNTVHYLTNEMVLMMCDVTEGRLMIDLAMTCDFRYNSFRPRGIALWEIIDSLFQDLGNNTYNIVALIEPLTLAYLQLNDKSPVLKGAFLKYAIDELVDELKNNGIDNDDDIDAVVESFDKIFNLDDIHMVAEFFLIS</sequence>
<dbReference type="EC" id="2.7.7.48" evidence="1"/>
<evidence type="ECO:0000256" key="14">
    <source>
        <dbReference type="SAM" id="MobiDB-lite"/>
    </source>
</evidence>
<evidence type="ECO:0000256" key="9">
    <source>
        <dbReference type="ARBA" id="ARBA00022953"/>
    </source>
</evidence>
<dbReference type="Pfam" id="PF00946">
    <property type="entry name" value="Mononeg_RNA_pol"/>
    <property type="match status" value="1"/>
</dbReference>
<evidence type="ECO:0000259" key="15">
    <source>
        <dbReference type="Pfam" id="PF00946"/>
    </source>
</evidence>
<keyword evidence="2" id="KW-0696">RNA-directed RNA polymerase</keyword>
<keyword evidence="8" id="KW-0067">ATP-binding</keyword>
<feature type="region of interest" description="Disordered" evidence="14">
    <location>
        <begin position="152"/>
        <end position="200"/>
    </location>
</feature>
<dbReference type="GO" id="GO:0003968">
    <property type="term" value="F:RNA-directed RNA polymerase activity"/>
    <property type="evidence" value="ECO:0007669"/>
    <property type="project" value="UniProtKB-KW"/>
</dbReference>
<evidence type="ECO:0000256" key="7">
    <source>
        <dbReference type="ARBA" id="ARBA00022741"/>
    </source>
</evidence>
<evidence type="ECO:0000256" key="11">
    <source>
        <dbReference type="ARBA" id="ARBA00023268"/>
    </source>
</evidence>
<keyword evidence="9" id="KW-0693">Viral RNA replication</keyword>
<keyword evidence="11" id="KW-0511">Multifunctional enzyme</keyword>